<dbReference type="FunFam" id="1.10.730.10:FF:000026">
    <property type="entry name" value="Methionine--tRNA ligase"/>
    <property type="match status" value="1"/>
</dbReference>
<dbReference type="Gene3D" id="3.40.50.620">
    <property type="entry name" value="HUPs"/>
    <property type="match status" value="1"/>
</dbReference>
<dbReference type="FunFam" id="2.40.50.140:FF:000042">
    <property type="entry name" value="Methionine--tRNA ligase"/>
    <property type="match status" value="1"/>
</dbReference>
<dbReference type="Gene3D" id="2.40.50.140">
    <property type="entry name" value="Nucleic acid-binding proteins"/>
    <property type="match status" value="1"/>
</dbReference>
<keyword evidence="14" id="KW-0479">Metal-binding</keyword>
<dbReference type="InterPro" id="IPR033911">
    <property type="entry name" value="MetRS_core"/>
</dbReference>
<organism evidence="16 17">
    <name type="scientific">Mageeibacillus indolicus</name>
    <dbReference type="NCBI Taxonomy" id="884684"/>
    <lineage>
        <taxon>Bacteria</taxon>
        <taxon>Bacillati</taxon>
        <taxon>Bacillota</taxon>
        <taxon>Clostridia</taxon>
        <taxon>Eubacteriales</taxon>
        <taxon>Oscillospiraceae</taxon>
        <taxon>Mageeibacillus</taxon>
    </lineage>
</organism>
<comment type="caution">
    <text evidence="14">Lacks conserved residue(s) required for the propagation of feature annotation.</text>
</comment>
<keyword evidence="12 14" id="KW-0030">Aminoacyl-tRNA synthetase</keyword>
<evidence type="ECO:0000313" key="17">
    <source>
        <dbReference type="Proteomes" id="UP000236394"/>
    </source>
</evidence>
<dbReference type="SUPFAM" id="SSF52374">
    <property type="entry name" value="Nucleotidylyl transferase"/>
    <property type="match status" value="1"/>
</dbReference>
<dbReference type="GO" id="GO:0005524">
    <property type="term" value="F:ATP binding"/>
    <property type="evidence" value="ECO:0007669"/>
    <property type="project" value="UniProtKB-UniRule"/>
</dbReference>
<evidence type="ECO:0000256" key="5">
    <source>
        <dbReference type="ARBA" id="ARBA00022490"/>
    </source>
</evidence>
<evidence type="ECO:0000256" key="11">
    <source>
        <dbReference type="ARBA" id="ARBA00022917"/>
    </source>
</evidence>
<evidence type="ECO:0000256" key="13">
    <source>
        <dbReference type="ARBA" id="ARBA00047364"/>
    </source>
</evidence>
<evidence type="ECO:0000256" key="3">
    <source>
        <dbReference type="ARBA" id="ARBA00006590"/>
    </source>
</evidence>
<evidence type="ECO:0000259" key="15">
    <source>
        <dbReference type="PROSITE" id="PS50886"/>
    </source>
</evidence>
<evidence type="ECO:0000256" key="7">
    <source>
        <dbReference type="ARBA" id="ARBA00022598"/>
    </source>
</evidence>
<feature type="binding site" evidence="14">
    <location>
        <position position="147"/>
    </location>
    <ligand>
        <name>Zn(2+)</name>
        <dbReference type="ChEBI" id="CHEBI:29105"/>
    </ligand>
</feature>
<dbReference type="EMBL" id="NBZD01000003">
    <property type="protein sequence ID" value="PNH18275.1"/>
    <property type="molecule type" value="Genomic_DNA"/>
</dbReference>
<dbReference type="PANTHER" id="PTHR43326:SF1">
    <property type="entry name" value="METHIONINE--TRNA LIGASE, MITOCHONDRIAL"/>
    <property type="match status" value="1"/>
</dbReference>
<gene>
    <name evidence="14" type="primary">metG</name>
    <name evidence="16" type="ORF">B7R76_05375</name>
</gene>
<dbReference type="GO" id="GO:0006431">
    <property type="term" value="P:methionyl-tRNA aminoacylation"/>
    <property type="evidence" value="ECO:0007669"/>
    <property type="project" value="UniProtKB-UniRule"/>
</dbReference>
<dbReference type="GO" id="GO:0005737">
    <property type="term" value="C:cytoplasm"/>
    <property type="evidence" value="ECO:0007669"/>
    <property type="project" value="UniProtKB-SubCell"/>
</dbReference>
<evidence type="ECO:0000313" key="16">
    <source>
        <dbReference type="EMBL" id="PNH18275.1"/>
    </source>
</evidence>
<dbReference type="RefSeq" id="WP_102892570.1">
    <property type="nucleotide sequence ID" value="NZ_NBZD01000003.1"/>
</dbReference>
<dbReference type="InterPro" id="IPR014758">
    <property type="entry name" value="Met-tRNA_synth"/>
</dbReference>
<evidence type="ECO:0000256" key="9">
    <source>
        <dbReference type="ARBA" id="ARBA00022840"/>
    </source>
</evidence>
<keyword evidence="10 14" id="KW-0694">RNA-binding</keyword>
<dbReference type="GO" id="GO:0004825">
    <property type="term" value="F:methionine-tRNA ligase activity"/>
    <property type="evidence" value="ECO:0007669"/>
    <property type="project" value="UniProtKB-UniRule"/>
</dbReference>
<dbReference type="CDD" id="cd00814">
    <property type="entry name" value="MetRS_core"/>
    <property type="match status" value="1"/>
</dbReference>
<evidence type="ECO:0000256" key="1">
    <source>
        <dbReference type="ARBA" id="ARBA00003314"/>
    </source>
</evidence>
<dbReference type="InterPro" id="IPR012340">
    <property type="entry name" value="NA-bd_OB-fold"/>
</dbReference>
<dbReference type="NCBIfam" id="TIGR00399">
    <property type="entry name" value="metG_C_term"/>
    <property type="match status" value="1"/>
</dbReference>
<keyword evidence="11 14" id="KW-0648">Protein biosynthesis</keyword>
<feature type="binding site" evidence="14">
    <location>
        <position position="130"/>
    </location>
    <ligand>
        <name>Zn(2+)</name>
        <dbReference type="ChEBI" id="CHEBI:29105"/>
    </ligand>
</feature>
<comment type="similarity">
    <text evidence="3 14">Belongs to the class-I aminoacyl-tRNA synthetase family. MetG type 2A subfamily.</text>
</comment>
<dbReference type="PROSITE" id="PS50886">
    <property type="entry name" value="TRBD"/>
    <property type="match status" value="1"/>
</dbReference>
<comment type="subcellular location">
    <subcellularLocation>
        <location evidence="2 14">Cytoplasm</location>
    </subcellularLocation>
</comment>
<comment type="function">
    <text evidence="1 14">Is required not only for elongation of protein synthesis but also for the initiation of all mRNA translation through initiator tRNA(fMet) aminoacylation.</text>
</comment>
<dbReference type="InterPro" id="IPR002547">
    <property type="entry name" value="tRNA-bd_dom"/>
</dbReference>
<dbReference type="Pfam" id="PF19303">
    <property type="entry name" value="Anticodon_3"/>
    <property type="match status" value="1"/>
</dbReference>
<feature type="short sequence motif" description="'KMSKS' region" evidence="14">
    <location>
        <begin position="296"/>
        <end position="300"/>
    </location>
</feature>
<dbReference type="FunFam" id="2.170.220.10:FF:000002">
    <property type="entry name" value="Methionine--tRNA ligase"/>
    <property type="match status" value="1"/>
</dbReference>
<dbReference type="Gene3D" id="2.170.220.10">
    <property type="match status" value="1"/>
</dbReference>
<dbReference type="SUPFAM" id="SSF50249">
    <property type="entry name" value="Nucleic acid-binding proteins"/>
    <property type="match status" value="1"/>
</dbReference>
<evidence type="ECO:0000256" key="12">
    <source>
        <dbReference type="ARBA" id="ARBA00023146"/>
    </source>
</evidence>
<evidence type="ECO:0000256" key="6">
    <source>
        <dbReference type="ARBA" id="ARBA00022555"/>
    </source>
</evidence>
<sequence>MSKKFYISTPIYYTSGNLHIGHSYSTVAADAMARYKRMAGNDVFFLTGTDEHGEKIQERAEAAGKTPKAFVDELVSGIKDLWKLFNISYDKFIRTTDAEHMAGVKYIVQKLYDRGDIYKSEYEGWYCTPCEAFWTESQLKDGCCPDCGRPVHKTKEESYFFRLSKYNDRLIKLFEEHPEFVQPESRANEMLNNFLRPGLQDLAISRTSFDWGIKVPFDPKHVVYVWIDALSNYITALGYPENTAKFEKFWPADVHLVGKEIVRFHTIIWPALLMALDLPLPKQVYGHGWILFKEGKMSKSKGNIVDPVVLCNRYTVDAIRYFLLREVPFGADGSYSNEALITRINSDLANDLGNLMSRTIAMICKYFAGKLPPATPSINNEDERLRETASEVAASYVSYMDKMQFSLALGEVWRLIGQANKYIDVTMPWLLAKDPTKQERLAAVLRNLGEVLRLVSIYIAPFMPETAEKMQAALHLTEAQKAFSSLNRFDLFATEQPLSTCEPLFPRLDLNAEIEYLNSLLPDAEAKTVSTDSSATATDSVANTVADTDEKSATHLKETEHLGVQMIEFADFTKVKLRVGKVINCERVAGADKLLKETIDLGDEERTIVSGIAAYYKPEELVGKQVVVVTNLKPRKLRGVLSAGMLLAADSGDGGCRLITVDGDVPAGSEVG</sequence>
<feature type="short sequence motif" description="'HIGH' region" evidence="14">
    <location>
        <begin position="12"/>
        <end position="22"/>
    </location>
</feature>
<comment type="subunit">
    <text evidence="4 14">Homodimer.</text>
</comment>
<dbReference type="InterPro" id="IPR015413">
    <property type="entry name" value="Methionyl/Leucyl_tRNA_Synth"/>
</dbReference>
<keyword evidence="14" id="KW-0862">Zinc</keyword>
<dbReference type="Gene3D" id="1.10.730.10">
    <property type="entry name" value="Isoleucyl-tRNA Synthetase, Domain 1"/>
    <property type="match status" value="1"/>
</dbReference>
<protein>
    <recommendedName>
        <fullName evidence="14">Methionine--tRNA ligase</fullName>
        <ecNumber evidence="14">6.1.1.10</ecNumber>
    </recommendedName>
    <alternativeName>
        <fullName evidence="14">Methionyl-tRNA synthetase</fullName>
        <shortName evidence="14">MetRS</shortName>
    </alternativeName>
</protein>
<feature type="domain" description="TRNA-binding" evidence="15">
    <location>
        <begin position="571"/>
        <end position="672"/>
    </location>
</feature>
<dbReference type="GO" id="GO:0000049">
    <property type="term" value="F:tRNA binding"/>
    <property type="evidence" value="ECO:0007669"/>
    <property type="project" value="UniProtKB-UniRule"/>
</dbReference>
<evidence type="ECO:0000256" key="8">
    <source>
        <dbReference type="ARBA" id="ARBA00022741"/>
    </source>
</evidence>
<feature type="binding site" evidence="14">
    <location>
        <position position="127"/>
    </location>
    <ligand>
        <name>Zn(2+)</name>
        <dbReference type="ChEBI" id="CHEBI:29105"/>
    </ligand>
</feature>
<dbReference type="SUPFAM" id="SSF47323">
    <property type="entry name" value="Anticodon-binding domain of a subclass of class I aminoacyl-tRNA synthetases"/>
    <property type="match status" value="1"/>
</dbReference>
<dbReference type="PRINTS" id="PR01041">
    <property type="entry name" value="TRNASYNTHMET"/>
</dbReference>
<reference evidence="17" key="1">
    <citation type="submission" date="2017-04" db="EMBL/GenBank/DDBJ databases">
        <authorList>
            <person name="Bumgarner R.E."/>
            <person name="Fredricks D.N."/>
            <person name="Srinivasan S."/>
        </authorList>
    </citation>
    <scope>NUCLEOTIDE SEQUENCE [LARGE SCALE GENOMIC DNA]</scope>
    <source>
        <strain evidence="17">KA00405</strain>
    </source>
</reference>
<proteinExistence type="inferred from homology"/>
<dbReference type="GO" id="GO:0046872">
    <property type="term" value="F:metal ion binding"/>
    <property type="evidence" value="ECO:0007669"/>
    <property type="project" value="UniProtKB-KW"/>
</dbReference>
<comment type="caution">
    <text evidence="16">The sequence shown here is derived from an EMBL/GenBank/DDBJ whole genome shotgun (WGS) entry which is preliminary data.</text>
</comment>
<keyword evidence="7 14" id="KW-0436">Ligase</keyword>
<dbReference type="CDD" id="cd02800">
    <property type="entry name" value="tRNA_bind_EcMetRS_like"/>
    <property type="match status" value="1"/>
</dbReference>
<dbReference type="InterPro" id="IPR009080">
    <property type="entry name" value="tRNAsynth_Ia_anticodon-bd"/>
</dbReference>
<dbReference type="CDD" id="cd07957">
    <property type="entry name" value="Anticodon_Ia_Met"/>
    <property type="match status" value="1"/>
</dbReference>
<keyword evidence="9 14" id="KW-0067">ATP-binding</keyword>
<dbReference type="NCBIfam" id="NF008900">
    <property type="entry name" value="PRK12267.1"/>
    <property type="match status" value="1"/>
</dbReference>
<accession>A0A2J8B0I8</accession>
<evidence type="ECO:0000256" key="2">
    <source>
        <dbReference type="ARBA" id="ARBA00004496"/>
    </source>
</evidence>
<dbReference type="InterPro" id="IPR014729">
    <property type="entry name" value="Rossmann-like_a/b/a_fold"/>
</dbReference>
<dbReference type="NCBIfam" id="TIGR00398">
    <property type="entry name" value="metG"/>
    <property type="match status" value="1"/>
</dbReference>
<dbReference type="Proteomes" id="UP000236394">
    <property type="component" value="Unassembled WGS sequence"/>
</dbReference>
<evidence type="ECO:0000256" key="4">
    <source>
        <dbReference type="ARBA" id="ARBA00011738"/>
    </source>
</evidence>
<keyword evidence="5 14" id="KW-0963">Cytoplasm</keyword>
<dbReference type="EC" id="6.1.1.10" evidence="14"/>
<name>A0A2J8B0I8_9FIRM</name>
<comment type="catalytic activity">
    <reaction evidence="13 14">
        <text>tRNA(Met) + L-methionine + ATP = L-methionyl-tRNA(Met) + AMP + diphosphate</text>
        <dbReference type="Rhea" id="RHEA:13481"/>
        <dbReference type="Rhea" id="RHEA-COMP:9667"/>
        <dbReference type="Rhea" id="RHEA-COMP:9698"/>
        <dbReference type="ChEBI" id="CHEBI:30616"/>
        <dbReference type="ChEBI" id="CHEBI:33019"/>
        <dbReference type="ChEBI" id="CHEBI:57844"/>
        <dbReference type="ChEBI" id="CHEBI:78442"/>
        <dbReference type="ChEBI" id="CHEBI:78530"/>
        <dbReference type="ChEBI" id="CHEBI:456215"/>
        <dbReference type="EC" id="6.1.1.10"/>
    </reaction>
</comment>
<dbReference type="InterPro" id="IPR041872">
    <property type="entry name" value="Anticodon_Met"/>
</dbReference>
<dbReference type="HAMAP" id="MF_01228">
    <property type="entry name" value="Met_tRNA_synth_type2"/>
    <property type="match status" value="1"/>
</dbReference>
<dbReference type="InterPro" id="IPR004495">
    <property type="entry name" value="Met-tRNA-synth_bsu_C"/>
</dbReference>
<feature type="binding site" evidence="14">
    <location>
        <position position="144"/>
    </location>
    <ligand>
        <name>Zn(2+)</name>
        <dbReference type="ChEBI" id="CHEBI:29105"/>
    </ligand>
</feature>
<keyword evidence="6 14" id="KW-0820">tRNA-binding</keyword>
<dbReference type="Pfam" id="PF01588">
    <property type="entry name" value="tRNA_bind"/>
    <property type="match status" value="1"/>
</dbReference>
<dbReference type="InterPro" id="IPR023457">
    <property type="entry name" value="Met-tRNA_synth_2"/>
</dbReference>
<dbReference type="AlphaFoldDB" id="A0A2J8B0I8"/>
<evidence type="ECO:0000256" key="14">
    <source>
        <dbReference type="HAMAP-Rule" id="MF_01228"/>
    </source>
</evidence>
<evidence type="ECO:0000256" key="10">
    <source>
        <dbReference type="ARBA" id="ARBA00022884"/>
    </source>
</evidence>
<keyword evidence="8 14" id="KW-0547">Nucleotide-binding</keyword>
<dbReference type="Pfam" id="PF09334">
    <property type="entry name" value="tRNA-synt_1g"/>
    <property type="match status" value="2"/>
</dbReference>
<dbReference type="PANTHER" id="PTHR43326">
    <property type="entry name" value="METHIONYL-TRNA SYNTHETASE"/>
    <property type="match status" value="1"/>
</dbReference>
<comment type="cofactor">
    <cofactor evidence="14">
        <name>Zn(2+)</name>
        <dbReference type="ChEBI" id="CHEBI:29105"/>
    </cofactor>
    <text evidence="14">Binds 1 zinc ion per subunit.</text>
</comment>